<keyword evidence="2" id="KW-1185">Reference proteome</keyword>
<gene>
    <name evidence="1" type="ORF">M6B38_366080</name>
</gene>
<dbReference type="EMBL" id="JANAVB010019799">
    <property type="protein sequence ID" value="KAJ6827922.1"/>
    <property type="molecule type" value="Genomic_DNA"/>
</dbReference>
<evidence type="ECO:0000313" key="2">
    <source>
        <dbReference type="Proteomes" id="UP001140949"/>
    </source>
</evidence>
<reference evidence="1" key="1">
    <citation type="journal article" date="2023" name="GigaByte">
        <title>Genome assembly of the bearded iris, Iris pallida Lam.</title>
        <authorList>
            <person name="Bruccoleri R.E."/>
            <person name="Oakeley E.J."/>
            <person name="Faust A.M.E."/>
            <person name="Altorfer M."/>
            <person name="Dessus-Babus S."/>
            <person name="Burckhardt D."/>
            <person name="Oertli M."/>
            <person name="Naumann U."/>
            <person name="Petersen F."/>
            <person name="Wong J."/>
        </authorList>
    </citation>
    <scope>NUCLEOTIDE SEQUENCE</scope>
    <source>
        <strain evidence="1">GSM-AAB239-AS_SAM_17_03QT</strain>
    </source>
</reference>
<sequence length="165" mass="18359">MVHTFHANNGRVAGRFYKELFFKVPVQSNPELLASIPRRVEAEANTEPCSRISEAELWTALNTLDLDSGASPNGFNGRFYHTCSGTIKKDLVEAGNAFLEGLHYPKAMANSLLVLIPKIPNPVHFSDYRPISLCTLFNKLISKVLAQHMAMLLPELISKEQSSFV</sequence>
<evidence type="ECO:0008006" key="3">
    <source>
        <dbReference type="Google" id="ProtNLM"/>
    </source>
</evidence>
<organism evidence="1 2">
    <name type="scientific">Iris pallida</name>
    <name type="common">Sweet iris</name>
    <dbReference type="NCBI Taxonomy" id="29817"/>
    <lineage>
        <taxon>Eukaryota</taxon>
        <taxon>Viridiplantae</taxon>
        <taxon>Streptophyta</taxon>
        <taxon>Embryophyta</taxon>
        <taxon>Tracheophyta</taxon>
        <taxon>Spermatophyta</taxon>
        <taxon>Magnoliopsida</taxon>
        <taxon>Liliopsida</taxon>
        <taxon>Asparagales</taxon>
        <taxon>Iridaceae</taxon>
        <taxon>Iridoideae</taxon>
        <taxon>Irideae</taxon>
        <taxon>Iris</taxon>
    </lineage>
</organism>
<dbReference type="AlphaFoldDB" id="A0AAX6GH80"/>
<reference evidence="1" key="2">
    <citation type="submission" date="2023-04" db="EMBL/GenBank/DDBJ databases">
        <authorList>
            <person name="Bruccoleri R.E."/>
            <person name="Oakeley E.J."/>
            <person name="Faust A.-M."/>
            <person name="Dessus-Babus S."/>
            <person name="Altorfer M."/>
            <person name="Burckhardt D."/>
            <person name="Oertli M."/>
            <person name="Naumann U."/>
            <person name="Petersen F."/>
            <person name="Wong J."/>
        </authorList>
    </citation>
    <scope>NUCLEOTIDE SEQUENCE</scope>
    <source>
        <strain evidence="1">GSM-AAB239-AS_SAM_17_03QT</strain>
        <tissue evidence="1">Leaf</tissue>
    </source>
</reference>
<protein>
    <recommendedName>
        <fullName evidence="3">Reverse transcriptase domain-containing protein</fullName>
    </recommendedName>
</protein>
<dbReference type="PANTHER" id="PTHR46890:SF48">
    <property type="entry name" value="RNA-DIRECTED DNA POLYMERASE"/>
    <property type="match status" value="1"/>
</dbReference>
<comment type="caution">
    <text evidence="1">The sequence shown here is derived from an EMBL/GenBank/DDBJ whole genome shotgun (WGS) entry which is preliminary data.</text>
</comment>
<proteinExistence type="predicted"/>
<accession>A0AAX6GH80</accession>
<dbReference type="InterPro" id="IPR052343">
    <property type="entry name" value="Retrotransposon-Effector_Assoc"/>
</dbReference>
<dbReference type="Proteomes" id="UP001140949">
    <property type="component" value="Unassembled WGS sequence"/>
</dbReference>
<name>A0AAX6GH80_IRIPA</name>
<dbReference type="PANTHER" id="PTHR46890">
    <property type="entry name" value="NON-LTR RETROLELEMENT REVERSE TRANSCRIPTASE-LIKE PROTEIN-RELATED"/>
    <property type="match status" value="1"/>
</dbReference>
<evidence type="ECO:0000313" key="1">
    <source>
        <dbReference type="EMBL" id="KAJ6827922.1"/>
    </source>
</evidence>